<reference evidence="2 3" key="1">
    <citation type="submission" date="2021-06" db="EMBL/GenBank/DDBJ databases">
        <authorList>
            <person name="Palmer J.M."/>
        </authorList>
    </citation>
    <scope>NUCLEOTIDE SEQUENCE [LARGE SCALE GENOMIC DNA]</scope>
    <source>
        <strain evidence="2 3">AS_MEX2019</strain>
        <tissue evidence="2">Muscle</tissue>
    </source>
</reference>
<feature type="region of interest" description="Disordered" evidence="1">
    <location>
        <begin position="46"/>
        <end position="66"/>
    </location>
</feature>
<organism evidence="2 3">
    <name type="scientific">Ameca splendens</name>
    <dbReference type="NCBI Taxonomy" id="208324"/>
    <lineage>
        <taxon>Eukaryota</taxon>
        <taxon>Metazoa</taxon>
        <taxon>Chordata</taxon>
        <taxon>Craniata</taxon>
        <taxon>Vertebrata</taxon>
        <taxon>Euteleostomi</taxon>
        <taxon>Actinopterygii</taxon>
        <taxon>Neopterygii</taxon>
        <taxon>Teleostei</taxon>
        <taxon>Neoteleostei</taxon>
        <taxon>Acanthomorphata</taxon>
        <taxon>Ovalentaria</taxon>
        <taxon>Atherinomorphae</taxon>
        <taxon>Cyprinodontiformes</taxon>
        <taxon>Goodeidae</taxon>
        <taxon>Ameca</taxon>
    </lineage>
</organism>
<evidence type="ECO:0000313" key="3">
    <source>
        <dbReference type="Proteomes" id="UP001469553"/>
    </source>
</evidence>
<evidence type="ECO:0000256" key="1">
    <source>
        <dbReference type="SAM" id="MobiDB-lite"/>
    </source>
</evidence>
<gene>
    <name evidence="2" type="ORF">AMECASPLE_033930</name>
</gene>
<accession>A0ABV0YID7</accession>
<feature type="compositionally biased region" description="Polar residues" evidence="1">
    <location>
        <begin position="46"/>
        <end position="56"/>
    </location>
</feature>
<sequence>MSSDLHGCWVKGHSSICMFQPVSEHNTPCWLSNTLMIQLPSDQLSAQLTQRTTQTSDLREGAGPDTSPVLLSPAELMDPGRLFFPFPLALFRRLRYTQSRSTRVSTQPEPVVFPLTH</sequence>
<keyword evidence="3" id="KW-1185">Reference proteome</keyword>
<proteinExistence type="predicted"/>
<dbReference type="Proteomes" id="UP001469553">
    <property type="component" value="Unassembled WGS sequence"/>
</dbReference>
<evidence type="ECO:0000313" key="2">
    <source>
        <dbReference type="EMBL" id="MEQ2293486.1"/>
    </source>
</evidence>
<name>A0ABV0YID7_9TELE</name>
<dbReference type="EMBL" id="JAHRIP010032919">
    <property type="protein sequence ID" value="MEQ2293486.1"/>
    <property type="molecule type" value="Genomic_DNA"/>
</dbReference>
<protein>
    <submittedName>
        <fullName evidence="2">Uncharacterized protein</fullName>
    </submittedName>
</protein>
<comment type="caution">
    <text evidence="2">The sequence shown here is derived from an EMBL/GenBank/DDBJ whole genome shotgun (WGS) entry which is preliminary data.</text>
</comment>